<keyword evidence="1" id="KW-1133">Transmembrane helix</keyword>
<proteinExistence type="predicted"/>
<dbReference type="AlphaFoldDB" id="A0AAJ0XGE9"/>
<dbReference type="EMBL" id="NHSF01000059">
    <property type="protein sequence ID" value="MBK5931006.1"/>
    <property type="molecule type" value="Genomic_DNA"/>
</dbReference>
<dbReference type="Proteomes" id="UP001296967">
    <property type="component" value="Unassembled WGS sequence"/>
</dbReference>
<evidence type="ECO:0000313" key="3">
    <source>
        <dbReference type="Proteomes" id="UP001296967"/>
    </source>
</evidence>
<keyword evidence="1" id="KW-0472">Membrane</keyword>
<evidence type="ECO:0000313" key="2">
    <source>
        <dbReference type="EMBL" id="MBK5931006.1"/>
    </source>
</evidence>
<comment type="caution">
    <text evidence="2">The sequence shown here is derived from an EMBL/GenBank/DDBJ whole genome shotgun (WGS) entry which is preliminary data.</text>
</comment>
<reference evidence="2" key="1">
    <citation type="submission" date="2017-05" db="EMBL/GenBank/DDBJ databases">
        <authorList>
            <person name="Imhoff J.F."/>
            <person name="Rahn T."/>
            <person name="Kuenzel S."/>
            <person name="Neulinger S.C."/>
        </authorList>
    </citation>
    <scope>NUCLEOTIDE SEQUENCE</scope>
    <source>
        <strain evidence="2">DSM 4395</strain>
    </source>
</reference>
<keyword evidence="3" id="KW-1185">Reference proteome</keyword>
<gene>
    <name evidence="2" type="ORF">CCR82_10835</name>
</gene>
<dbReference type="RefSeq" id="WP_201245827.1">
    <property type="nucleotide sequence ID" value="NZ_NHSF01000059.1"/>
</dbReference>
<reference evidence="2" key="2">
    <citation type="journal article" date="2020" name="Microorganisms">
        <title>Osmotic Adaptation and Compatible Solute Biosynthesis of Phototrophic Bacteria as Revealed from Genome Analyses.</title>
        <authorList>
            <person name="Imhoff J.F."/>
            <person name="Rahn T."/>
            <person name="Kunzel S."/>
            <person name="Keller A."/>
            <person name="Neulinger S.C."/>
        </authorList>
    </citation>
    <scope>NUCLEOTIDE SEQUENCE</scope>
    <source>
        <strain evidence="2">DSM 4395</strain>
    </source>
</reference>
<accession>A0AAJ0XGE9</accession>
<sequence length="82" mass="9387">MKKKPNLLLFSLFWSLVLALGMTLIGFLHQAPVDLRDIEAGGVAWLRVVYLFLGWFGFSMIVMLIGSLLYVGGTWWRSRGRR</sequence>
<protein>
    <submittedName>
        <fullName evidence="2">Uncharacterized protein</fullName>
    </submittedName>
</protein>
<name>A0AAJ0XGE9_HALSE</name>
<organism evidence="2 3">
    <name type="scientific">Halochromatium salexigens</name>
    <name type="common">Chromatium salexigens</name>
    <dbReference type="NCBI Taxonomy" id="49447"/>
    <lineage>
        <taxon>Bacteria</taxon>
        <taxon>Pseudomonadati</taxon>
        <taxon>Pseudomonadota</taxon>
        <taxon>Gammaproteobacteria</taxon>
        <taxon>Chromatiales</taxon>
        <taxon>Chromatiaceae</taxon>
        <taxon>Halochromatium</taxon>
    </lineage>
</organism>
<keyword evidence="1" id="KW-0812">Transmembrane</keyword>
<feature type="transmembrane region" description="Helical" evidence="1">
    <location>
        <begin position="7"/>
        <end position="28"/>
    </location>
</feature>
<evidence type="ECO:0000256" key="1">
    <source>
        <dbReference type="SAM" id="Phobius"/>
    </source>
</evidence>
<feature type="transmembrane region" description="Helical" evidence="1">
    <location>
        <begin position="48"/>
        <end position="72"/>
    </location>
</feature>